<name>A0A9N9JUR0_9GLOM</name>
<proteinExistence type="predicted"/>
<keyword evidence="2" id="KW-1185">Reference proteome</keyword>
<dbReference type="Proteomes" id="UP000789405">
    <property type="component" value="Unassembled WGS sequence"/>
</dbReference>
<dbReference type="AlphaFoldDB" id="A0A9N9JUR0"/>
<evidence type="ECO:0000313" key="1">
    <source>
        <dbReference type="EMBL" id="CAG8794975.1"/>
    </source>
</evidence>
<feature type="non-terminal residue" evidence="1">
    <location>
        <position position="76"/>
    </location>
</feature>
<protein>
    <submittedName>
        <fullName evidence="1">22847_t:CDS:1</fullName>
    </submittedName>
</protein>
<gene>
    <name evidence="1" type="ORF">DERYTH_LOCUS22176</name>
</gene>
<dbReference type="OrthoDB" id="2434238at2759"/>
<accession>A0A9N9JUR0</accession>
<comment type="caution">
    <text evidence="1">The sequence shown here is derived from an EMBL/GenBank/DDBJ whole genome shotgun (WGS) entry which is preliminary data.</text>
</comment>
<sequence length="76" mass="8711">MNRNNRLLEYAVQAKFVSIFKELLAAAHTSLLYRVLAEAKESDEDSQCCRQLDILFHDHDLPLFGFELVISATQNV</sequence>
<evidence type="ECO:0000313" key="2">
    <source>
        <dbReference type="Proteomes" id="UP000789405"/>
    </source>
</evidence>
<reference evidence="1" key="1">
    <citation type="submission" date="2021-06" db="EMBL/GenBank/DDBJ databases">
        <authorList>
            <person name="Kallberg Y."/>
            <person name="Tangrot J."/>
            <person name="Rosling A."/>
        </authorList>
    </citation>
    <scope>NUCLEOTIDE SEQUENCE</scope>
    <source>
        <strain evidence="1">MA453B</strain>
    </source>
</reference>
<organism evidence="1 2">
    <name type="scientific">Dentiscutata erythropus</name>
    <dbReference type="NCBI Taxonomy" id="1348616"/>
    <lineage>
        <taxon>Eukaryota</taxon>
        <taxon>Fungi</taxon>
        <taxon>Fungi incertae sedis</taxon>
        <taxon>Mucoromycota</taxon>
        <taxon>Glomeromycotina</taxon>
        <taxon>Glomeromycetes</taxon>
        <taxon>Diversisporales</taxon>
        <taxon>Gigasporaceae</taxon>
        <taxon>Dentiscutata</taxon>
    </lineage>
</organism>
<dbReference type="EMBL" id="CAJVPY010030075">
    <property type="protein sequence ID" value="CAG8794975.1"/>
    <property type="molecule type" value="Genomic_DNA"/>
</dbReference>